<name>A0A4S2JAZ0_9HYME</name>
<dbReference type="PANTHER" id="PTHR21163:SF1">
    <property type="entry name" value="PROTEIN G12"/>
    <property type="match status" value="1"/>
</dbReference>
<evidence type="ECO:0008006" key="3">
    <source>
        <dbReference type="Google" id="ProtNLM"/>
    </source>
</evidence>
<reference evidence="1 2" key="1">
    <citation type="journal article" date="2019" name="Philos. Trans. R. Soc. Lond., B, Biol. Sci.">
        <title>Ant behaviour and brain gene expression of defending hosts depend on the ecological success of the intruding social parasite.</title>
        <authorList>
            <person name="Kaur R."/>
            <person name="Stoldt M."/>
            <person name="Jongepier E."/>
            <person name="Feldmeyer B."/>
            <person name="Menzel F."/>
            <person name="Bornberg-Bauer E."/>
            <person name="Foitzik S."/>
        </authorList>
    </citation>
    <scope>NUCLEOTIDE SEQUENCE [LARGE SCALE GENOMIC DNA]</scope>
    <source>
        <tissue evidence="1">Whole body</tissue>
    </source>
</reference>
<protein>
    <recommendedName>
        <fullName evidence="3">Protein G12</fullName>
    </recommendedName>
</protein>
<dbReference type="Pfam" id="PF06757">
    <property type="entry name" value="Ins_allergen_rp"/>
    <property type="match status" value="6"/>
</dbReference>
<sequence>MTPPYKLPSFSWGISRFRAMTLYVAKIGADPIELNGRQRLLVIVLYKSHFLYAISIRRNTQFGRIVVPLVTEVGVFYQREIRGAVDENYSTREETDTETRVAAILVYLMINCASGNNASLTLVGSALKVYATGPNKNYGLASINMKFTLALLAFVATSTAWRIPNVGRGELAKELQDFLDLLPQQEIASITLQYYSQDAEFQAMIRYFKSDGFKQLMKDIEVLPETQALMDYAYNAGVDVYKLKDMLYNWLGITQANFAVDKQITGGLRGYADDIRAVINPVIPRLIDLYKTKMQNSPVFQDYIAQLKSPNFEQLVNKVYVHPKCQELLRHAANANIDLKLVRDLLKTILGIELPFYSVCTLLVNKNSVRYSNAEDYVHDIRYDLRIHSSTFEPIHDDLEGSNLVEFVYELLEVGGPELTQKIGDGMKGLIIDLYNVLPLKEIDALHAKKMRTSKVFVKFIRTLSSEELRKLVIDLRATKAYKEFITKTLEKGLEIEAAAILNGLIIVVKTIQELHYAIGMEKYVPPNVKSYFRSLIKSQKIGDGMKGLITDLYNVLPLDEIDALHAKKMRTSKVFVKFIRTLSSEELWKLVRDLIETKAYQKFITKTLEKGLEFEAVARLNGLIFDEKVQKALLYTFTTEFHDLLRAVEATKEHQALVAYLEKAGFPVVKAIQELHHAIGMEKYVPPNVKSYFMSLIKTQKIGDGMKGLIVDLYNVLPLKEINALHAKKMRTSKVFVKFIRTLSSEELRKLVTDLRATKAYKEFITKTLEKGLELEAAAILNGLIIACPAGLRPGEHMKFILGLFAILAIIGLGQAHQFPDFGKGPLHEDLQDILDLVPIEKIIDVVVDYIINDKELQEFMKELEETTVIKDLMVDFQAIPEVINLLNYLHKEGIDVYDMINTINKSLNIKELIPPNLQVSPPKRTGGIRGFFKDIKKHIDYDAYISIYVDKLQISDAFVNFIDQLKSDNFQQIVNKLSEIKAFQFIISRLENKSVNLKIVKDYLYLFLGITVPGPSPKSLIKELEDFIKLIDMEKYLNIINQYINEDEKVRKALLYTFTTEFHNLLRAVEATEEYQALVAYLEKAGIPVVKAIQELHYAIGMEKYVPPNVKSYFMSLIKTQKIGDGMQGLLRDLYNVLPLDEIDALHAKKMRTSKVFVKFIRTLSSEELRKLVIDLRVTKAYKKFIKKTLKRGLNFESAAILNGRIFGIKPSY</sequence>
<gene>
    <name evidence="1" type="ORF">DBV15_01129</name>
</gene>
<dbReference type="AlphaFoldDB" id="A0A4S2JAZ0"/>
<evidence type="ECO:0000313" key="1">
    <source>
        <dbReference type="EMBL" id="TGZ32146.1"/>
    </source>
</evidence>
<comment type="caution">
    <text evidence="1">The sequence shown here is derived from an EMBL/GenBank/DDBJ whole genome shotgun (WGS) entry which is preliminary data.</text>
</comment>
<dbReference type="EMBL" id="QBLH01003951">
    <property type="protein sequence ID" value="TGZ32146.1"/>
    <property type="molecule type" value="Genomic_DNA"/>
</dbReference>
<dbReference type="Proteomes" id="UP000310200">
    <property type="component" value="Unassembled WGS sequence"/>
</dbReference>
<keyword evidence="2" id="KW-1185">Reference proteome</keyword>
<dbReference type="InterPro" id="IPR010629">
    <property type="entry name" value="Ins_allergen"/>
</dbReference>
<proteinExistence type="predicted"/>
<organism evidence="1 2">
    <name type="scientific">Temnothorax longispinosus</name>
    <dbReference type="NCBI Taxonomy" id="300112"/>
    <lineage>
        <taxon>Eukaryota</taxon>
        <taxon>Metazoa</taxon>
        <taxon>Ecdysozoa</taxon>
        <taxon>Arthropoda</taxon>
        <taxon>Hexapoda</taxon>
        <taxon>Insecta</taxon>
        <taxon>Pterygota</taxon>
        <taxon>Neoptera</taxon>
        <taxon>Endopterygota</taxon>
        <taxon>Hymenoptera</taxon>
        <taxon>Apocrita</taxon>
        <taxon>Aculeata</taxon>
        <taxon>Formicoidea</taxon>
        <taxon>Formicidae</taxon>
        <taxon>Myrmicinae</taxon>
        <taxon>Temnothorax</taxon>
    </lineage>
</organism>
<dbReference type="PANTHER" id="PTHR21163">
    <property type="entry name" value="PROTEIN G12"/>
    <property type="match status" value="1"/>
</dbReference>
<accession>A0A4S2JAZ0</accession>
<evidence type="ECO:0000313" key="2">
    <source>
        <dbReference type="Proteomes" id="UP000310200"/>
    </source>
</evidence>